<sequence length="73" mass="8414">MVRVRAGERPRAQRFLHHSGSPLREISKVKRAECEVRGSGGDLCRLKPLAMGRRANYVFELFIEFEELQITTI</sequence>
<dbReference type="EMBL" id="BGZK01000187">
    <property type="protein sequence ID" value="GBP26977.1"/>
    <property type="molecule type" value="Genomic_DNA"/>
</dbReference>
<keyword evidence="2" id="KW-1185">Reference proteome</keyword>
<reference evidence="1 2" key="1">
    <citation type="journal article" date="2019" name="Commun. Biol.">
        <title>The bagworm genome reveals a unique fibroin gene that provides high tensile strength.</title>
        <authorList>
            <person name="Kono N."/>
            <person name="Nakamura H."/>
            <person name="Ohtoshi R."/>
            <person name="Tomita M."/>
            <person name="Numata K."/>
            <person name="Arakawa K."/>
        </authorList>
    </citation>
    <scope>NUCLEOTIDE SEQUENCE [LARGE SCALE GENOMIC DNA]</scope>
</reference>
<dbReference type="Proteomes" id="UP000299102">
    <property type="component" value="Unassembled WGS sequence"/>
</dbReference>
<accession>A0A4C1ULK2</accession>
<gene>
    <name evidence="1" type="ORF">EVAR_95763_1</name>
</gene>
<name>A0A4C1ULK2_EUMVA</name>
<comment type="caution">
    <text evidence="1">The sequence shown here is derived from an EMBL/GenBank/DDBJ whole genome shotgun (WGS) entry which is preliminary data.</text>
</comment>
<organism evidence="1 2">
    <name type="scientific">Eumeta variegata</name>
    <name type="common">Bagworm moth</name>
    <name type="synonym">Eumeta japonica</name>
    <dbReference type="NCBI Taxonomy" id="151549"/>
    <lineage>
        <taxon>Eukaryota</taxon>
        <taxon>Metazoa</taxon>
        <taxon>Ecdysozoa</taxon>
        <taxon>Arthropoda</taxon>
        <taxon>Hexapoda</taxon>
        <taxon>Insecta</taxon>
        <taxon>Pterygota</taxon>
        <taxon>Neoptera</taxon>
        <taxon>Endopterygota</taxon>
        <taxon>Lepidoptera</taxon>
        <taxon>Glossata</taxon>
        <taxon>Ditrysia</taxon>
        <taxon>Tineoidea</taxon>
        <taxon>Psychidae</taxon>
        <taxon>Oiketicinae</taxon>
        <taxon>Eumeta</taxon>
    </lineage>
</organism>
<proteinExistence type="predicted"/>
<evidence type="ECO:0000313" key="1">
    <source>
        <dbReference type="EMBL" id="GBP26977.1"/>
    </source>
</evidence>
<protein>
    <submittedName>
        <fullName evidence="1">Uncharacterized protein</fullName>
    </submittedName>
</protein>
<dbReference type="AlphaFoldDB" id="A0A4C1ULK2"/>
<evidence type="ECO:0000313" key="2">
    <source>
        <dbReference type="Proteomes" id="UP000299102"/>
    </source>
</evidence>